<feature type="compositionally biased region" description="Polar residues" evidence="1">
    <location>
        <begin position="32"/>
        <end position="41"/>
    </location>
</feature>
<accession>A0A016WI89</accession>
<dbReference type="AlphaFoldDB" id="A0A016WI89"/>
<sequence length="70" mass="7950">MDWSCYEKGRRYVDKNNFGVDPKRKDGPTKRSVGNETSSATHLDHGSEITNRMEVMPRLAQQATTGHRSI</sequence>
<dbReference type="Proteomes" id="UP000024635">
    <property type="component" value="Unassembled WGS sequence"/>
</dbReference>
<feature type="region of interest" description="Disordered" evidence="1">
    <location>
        <begin position="16"/>
        <end position="55"/>
    </location>
</feature>
<dbReference type="EMBL" id="JARK01000253">
    <property type="protein sequence ID" value="EYC39509.1"/>
    <property type="molecule type" value="Genomic_DNA"/>
</dbReference>
<evidence type="ECO:0000313" key="2">
    <source>
        <dbReference type="EMBL" id="EYC39509.1"/>
    </source>
</evidence>
<protein>
    <submittedName>
        <fullName evidence="2">Uncharacterized protein</fullName>
    </submittedName>
</protein>
<name>A0A016WI89_9BILA</name>
<reference evidence="3" key="1">
    <citation type="journal article" date="2015" name="Nat. Genet.">
        <title>The genome and transcriptome of the zoonotic hookworm Ancylostoma ceylanicum identify infection-specific gene families.</title>
        <authorList>
            <person name="Schwarz E.M."/>
            <person name="Hu Y."/>
            <person name="Antoshechkin I."/>
            <person name="Miller M.M."/>
            <person name="Sternberg P.W."/>
            <person name="Aroian R.V."/>
        </authorList>
    </citation>
    <scope>NUCLEOTIDE SEQUENCE</scope>
    <source>
        <strain evidence="3">HY135</strain>
    </source>
</reference>
<proteinExistence type="predicted"/>
<gene>
    <name evidence="2" type="primary">Acey_s0653.g1176</name>
    <name evidence="2" type="ORF">Y032_0653g1176</name>
</gene>
<evidence type="ECO:0000313" key="3">
    <source>
        <dbReference type="Proteomes" id="UP000024635"/>
    </source>
</evidence>
<comment type="caution">
    <text evidence="2">The sequence shown here is derived from an EMBL/GenBank/DDBJ whole genome shotgun (WGS) entry which is preliminary data.</text>
</comment>
<organism evidence="2 3">
    <name type="scientific">Ancylostoma ceylanicum</name>
    <dbReference type="NCBI Taxonomy" id="53326"/>
    <lineage>
        <taxon>Eukaryota</taxon>
        <taxon>Metazoa</taxon>
        <taxon>Ecdysozoa</taxon>
        <taxon>Nematoda</taxon>
        <taxon>Chromadorea</taxon>
        <taxon>Rhabditida</taxon>
        <taxon>Rhabditina</taxon>
        <taxon>Rhabditomorpha</taxon>
        <taxon>Strongyloidea</taxon>
        <taxon>Ancylostomatidae</taxon>
        <taxon>Ancylostomatinae</taxon>
        <taxon>Ancylostoma</taxon>
    </lineage>
</organism>
<evidence type="ECO:0000256" key="1">
    <source>
        <dbReference type="SAM" id="MobiDB-lite"/>
    </source>
</evidence>
<keyword evidence="3" id="KW-1185">Reference proteome</keyword>